<feature type="region of interest" description="Disordered" evidence="13">
    <location>
        <begin position="361"/>
        <end position="397"/>
    </location>
</feature>
<sequence length="431" mass="48669">MNSKLPPQVSDIFLNKNSPQYSTSWASKIEVKKSTKLPGWTPVRLSGKFRFKKKSSKAYDQDKSNNNEKSHSEGKKVSKKNLLPGCTYQFHEYCQHTSLHGFRYVTEERRALSERIFWICWCLFGISSAGYMMSKIWQRWQINPVLTSIATTNHPVSAINFPAVTICTVNKAVSEKLIIQGCRENKTFTEMRRIISTLVDPESRNNENDQEGKKESDTKKALRILRLVAPKCSDFILTCELNSKPRECKELFKLVLTDTGYCCTFNAMDTKSKTVSGDNYTDTEIDQQEREYDVLQKIVWNFTDEYQKKHPKDDGNSTSLPSDLKTCNRTYRDELLQEGADDGKVNGDLCKMLQKCREDPGSCGLSNQNESTEAPPTLGSSSTTSTPGKNGSHLFRAAGAGRRRGLTIITDTLRCAAVPTDSFKGLRVSHI</sequence>
<evidence type="ECO:0000256" key="1">
    <source>
        <dbReference type="ARBA" id="ARBA00004141"/>
    </source>
</evidence>
<keyword evidence="11 12" id="KW-0407">Ion channel</keyword>
<evidence type="ECO:0008006" key="16">
    <source>
        <dbReference type="Google" id="ProtNLM"/>
    </source>
</evidence>
<evidence type="ECO:0000256" key="8">
    <source>
        <dbReference type="ARBA" id="ARBA00023065"/>
    </source>
</evidence>
<comment type="subcellular location">
    <subcellularLocation>
        <location evidence="1">Membrane</location>
        <topology evidence="1">Multi-pass membrane protein</topology>
    </subcellularLocation>
</comment>
<feature type="compositionally biased region" description="Polar residues" evidence="13">
    <location>
        <begin position="364"/>
        <end position="374"/>
    </location>
</feature>
<feature type="compositionally biased region" description="Low complexity" evidence="13">
    <location>
        <begin position="375"/>
        <end position="388"/>
    </location>
</feature>
<evidence type="ECO:0000313" key="14">
    <source>
        <dbReference type="EMBL" id="CAL8095183.1"/>
    </source>
</evidence>
<dbReference type="Gene3D" id="2.60.470.10">
    <property type="entry name" value="Acid-sensing ion channels like domains"/>
    <property type="match status" value="1"/>
</dbReference>
<reference evidence="14 15" key="1">
    <citation type="submission" date="2024-08" db="EMBL/GenBank/DDBJ databases">
        <authorList>
            <person name="Cucini C."/>
            <person name="Frati F."/>
        </authorList>
    </citation>
    <scope>NUCLEOTIDE SEQUENCE [LARGE SCALE GENOMIC DNA]</scope>
</reference>
<evidence type="ECO:0000256" key="10">
    <source>
        <dbReference type="ARBA" id="ARBA00023201"/>
    </source>
</evidence>
<feature type="region of interest" description="Disordered" evidence="13">
    <location>
        <begin position="54"/>
        <end position="77"/>
    </location>
</feature>
<keyword evidence="8 12" id="KW-0406">Ion transport</keyword>
<keyword evidence="7" id="KW-0915">Sodium</keyword>
<keyword evidence="9" id="KW-0472">Membrane</keyword>
<evidence type="ECO:0000256" key="13">
    <source>
        <dbReference type="SAM" id="MobiDB-lite"/>
    </source>
</evidence>
<keyword evidence="5 12" id="KW-0812">Transmembrane</keyword>
<evidence type="ECO:0000256" key="2">
    <source>
        <dbReference type="ARBA" id="ARBA00007193"/>
    </source>
</evidence>
<dbReference type="EMBL" id="CAXLJM020000027">
    <property type="protein sequence ID" value="CAL8095183.1"/>
    <property type="molecule type" value="Genomic_DNA"/>
</dbReference>
<comment type="similarity">
    <text evidence="2 12">Belongs to the amiloride-sensitive sodium channel (TC 1.A.6) family.</text>
</comment>
<gene>
    <name evidence="14" type="ORF">ODALV1_LOCUS8995</name>
</gene>
<keyword evidence="6" id="KW-1133">Transmembrane helix</keyword>
<evidence type="ECO:0000256" key="12">
    <source>
        <dbReference type="RuleBase" id="RU000679"/>
    </source>
</evidence>
<evidence type="ECO:0000256" key="9">
    <source>
        <dbReference type="ARBA" id="ARBA00023136"/>
    </source>
</evidence>
<dbReference type="Proteomes" id="UP001642540">
    <property type="component" value="Unassembled WGS sequence"/>
</dbReference>
<evidence type="ECO:0000256" key="3">
    <source>
        <dbReference type="ARBA" id="ARBA00022448"/>
    </source>
</evidence>
<dbReference type="PANTHER" id="PTHR11690">
    <property type="entry name" value="AMILORIDE-SENSITIVE SODIUM CHANNEL-RELATED"/>
    <property type="match status" value="1"/>
</dbReference>
<dbReference type="InterPro" id="IPR001873">
    <property type="entry name" value="ENaC"/>
</dbReference>
<dbReference type="PANTHER" id="PTHR11690:SF288">
    <property type="entry name" value="AMILORIDE-SENSITIVE NA+ CHANNEL-RELATED"/>
    <property type="match status" value="1"/>
</dbReference>
<keyword evidence="4 12" id="KW-0894">Sodium channel</keyword>
<evidence type="ECO:0000256" key="6">
    <source>
        <dbReference type="ARBA" id="ARBA00022989"/>
    </source>
</evidence>
<evidence type="ECO:0000256" key="5">
    <source>
        <dbReference type="ARBA" id="ARBA00022692"/>
    </source>
</evidence>
<proteinExistence type="inferred from homology"/>
<evidence type="ECO:0000313" key="15">
    <source>
        <dbReference type="Proteomes" id="UP001642540"/>
    </source>
</evidence>
<evidence type="ECO:0000256" key="7">
    <source>
        <dbReference type="ARBA" id="ARBA00023053"/>
    </source>
</evidence>
<evidence type="ECO:0000256" key="11">
    <source>
        <dbReference type="ARBA" id="ARBA00023303"/>
    </source>
</evidence>
<feature type="compositionally biased region" description="Basic and acidic residues" evidence="13">
    <location>
        <begin position="57"/>
        <end position="76"/>
    </location>
</feature>
<protein>
    <recommendedName>
        <fullName evidence="16">Pickpocket protein 28</fullName>
    </recommendedName>
</protein>
<keyword evidence="15" id="KW-1185">Reference proteome</keyword>
<keyword evidence="10 12" id="KW-0739">Sodium transport</keyword>
<organism evidence="14 15">
    <name type="scientific">Orchesella dallaii</name>
    <dbReference type="NCBI Taxonomy" id="48710"/>
    <lineage>
        <taxon>Eukaryota</taxon>
        <taxon>Metazoa</taxon>
        <taxon>Ecdysozoa</taxon>
        <taxon>Arthropoda</taxon>
        <taxon>Hexapoda</taxon>
        <taxon>Collembola</taxon>
        <taxon>Entomobryomorpha</taxon>
        <taxon>Entomobryoidea</taxon>
        <taxon>Orchesellidae</taxon>
        <taxon>Orchesellinae</taxon>
        <taxon>Orchesella</taxon>
    </lineage>
</organism>
<dbReference type="Pfam" id="PF00858">
    <property type="entry name" value="ASC"/>
    <property type="match status" value="1"/>
</dbReference>
<accession>A0ABP1QE71</accession>
<name>A0ABP1QE71_9HEXA</name>
<evidence type="ECO:0000256" key="4">
    <source>
        <dbReference type="ARBA" id="ARBA00022461"/>
    </source>
</evidence>
<keyword evidence="3 12" id="KW-0813">Transport</keyword>
<comment type="caution">
    <text evidence="14">The sequence shown here is derived from an EMBL/GenBank/DDBJ whole genome shotgun (WGS) entry which is preliminary data.</text>
</comment>